<evidence type="ECO:0000256" key="2">
    <source>
        <dbReference type="ARBA" id="ARBA00004624"/>
    </source>
</evidence>
<dbReference type="FunFam" id="2.30.30.40:FF:000071">
    <property type="entry name" value="Epidermal growth factor receptor kinase substrate 8"/>
    <property type="match status" value="1"/>
</dbReference>
<dbReference type="GO" id="GO:0035023">
    <property type="term" value="P:regulation of Rho protein signal transduction"/>
    <property type="evidence" value="ECO:0007669"/>
    <property type="project" value="TreeGrafter"/>
</dbReference>
<comment type="subcellular location">
    <subcellularLocation>
        <location evidence="2">Cell projection</location>
        <location evidence="2">Growth cone</location>
    </subcellularLocation>
    <subcellularLocation>
        <location evidence="3">Cell projection</location>
        <location evidence="3">Ruffle membrane</location>
    </subcellularLocation>
    <subcellularLocation>
        <location evidence="4">Cell projection</location>
        <location evidence="4">Stereocilium</location>
    </subcellularLocation>
    <subcellularLocation>
        <location evidence="1">Cytoplasm</location>
        <location evidence="1">Cell cortex</location>
    </subcellularLocation>
    <subcellularLocation>
        <location evidence="16">Synapse</location>
        <location evidence="16">Synaptosome</location>
    </subcellularLocation>
</comment>
<evidence type="ECO:0000256" key="14">
    <source>
        <dbReference type="ARBA" id="ARBA00023203"/>
    </source>
</evidence>
<dbReference type="GO" id="GO:0032420">
    <property type="term" value="C:stereocilium"/>
    <property type="evidence" value="ECO:0007669"/>
    <property type="project" value="UniProtKB-SubCell"/>
</dbReference>
<evidence type="ECO:0000259" key="20">
    <source>
        <dbReference type="PROSITE" id="PS50002"/>
    </source>
</evidence>
<feature type="compositionally biased region" description="Polar residues" evidence="19">
    <location>
        <begin position="16"/>
        <end position="28"/>
    </location>
</feature>
<evidence type="ECO:0000256" key="11">
    <source>
        <dbReference type="ARBA" id="ARBA00022843"/>
    </source>
</evidence>
<dbReference type="InterPro" id="IPR033928">
    <property type="entry name" value="EPS8_PTB"/>
</dbReference>
<accession>A0A8B9CZK8</accession>
<evidence type="ECO:0000256" key="18">
    <source>
        <dbReference type="PROSITE-ProRule" id="PRU00192"/>
    </source>
</evidence>
<dbReference type="PROSITE" id="PS50002">
    <property type="entry name" value="SH3"/>
    <property type="match status" value="1"/>
</dbReference>
<keyword evidence="13" id="KW-0472">Membrane</keyword>
<name>A0A8B9CZK8_ANSCY</name>
<keyword evidence="11" id="KW-0832">Ubl conjugation</keyword>
<dbReference type="Pfam" id="PF22975">
    <property type="entry name" value="EPS8_2nd"/>
    <property type="match status" value="1"/>
</dbReference>
<dbReference type="InterPro" id="IPR041418">
    <property type="entry name" value="SAM_3"/>
</dbReference>
<dbReference type="GO" id="GO:0003779">
    <property type="term" value="F:actin binding"/>
    <property type="evidence" value="ECO:0007669"/>
    <property type="project" value="UniProtKB-KW"/>
</dbReference>
<dbReference type="InterPro" id="IPR011993">
    <property type="entry name" value="PH-like_dom_sf"/>
</dbReference>
<keyword evidence="15" id="KW-0966">Cell projection</keyword>
<dbReference type="Ensembl" id="ENSACDT00005000013.1">
    <property type="protein sequence ID" value="ENSACDP00005000011.1"/>
    <property type="gene ID" value="ENSACDG00005000010.1"/>
</dbReference>
<keyword evidence="6 18" id="KW-0728">SH3 domain</keyword>
<dbReference type="GO" id="GO:0005938">
    <property type="term" value="C:cell cortex"/>
    <property type="evidence" value="ECO:0007669"/>
    <property type="project" value="UniProtKB-SubCell"/>
</dbReference>
<dbReference type="Gene3D" id="1.10.150.50">
    <property type="entry name" value="Transcription Factor, Ets-1"/>
    <property type="match status" value="1"/>
</dbReference>
<dbReference type="InterPro" id="IPR006020">
    <property type="entry name" value="PTB/PI_dom"/>
</dbReference>
<dbReference type="SUPFAM" id="SSF50729">
    <property type="entry name" value="PH domain-like"/>
    <property type="match status" value="1"/>
</dbReference>
<proteinExistence type="inferred from homology"/>
<feature type="compositionally biased region" description="Basic and acidic residues" evidence="19">
    <location>
        <begin position="644"/>
        <end position="660"/>
    </location>
</feature>
<evidence type="ECO:0000256" key="15">
    <source>
        <dbReference type="ARBA" id="ARBA00023273"/>
    </source>
</evidence>
<feature type="region of interest" description="Disordered" evidence="19">
    <location>
        <begin position="469"/>
        <end position="495"/>
    </location>
</feature>
<evidence type="ECO:0000256" key="3">
    <source>
        <dbReference type="ARBA" id="ARBA00004632"/>
    </source>
</evidence>
<evidence type="ECO:0000256" key="9">
    <source>
        <dbReference type="ARBA" id="ARBA00022553"/>
    </source>
</evidence>
<feature type="compositionally biased region" description="Low complexity" evidence="19">
    <location>
        <begin position="623"/>
        <end position="640"/>
    </location>
</feature>
<reference evidence="21" key="2">
    <citation type="submission" date="2025-09" db="UniProtKB">
        <authorList>
            <consortium name="Ensembl"/>
        </authorList>
    </citation>
    <scope>IDENTIFICATION</scope>
</reference>
<dbReference type="GO" id="GO:0030426">
    <property type="term" value="C:growth cone"/>
    <property type="evidence" value="ECO:0007669"/>
    <property type="project" value="UniProtKB-SubCell"/>
</dbReference>
<dbReference type="Pfam" id="PF08416">
    <property type="entry name" value="PTB"/>
    <property type="match status" value="1"/>
</dbReference>
<evidence type="ECO:0000256" key="4">
    <source>
        <dbReference type="ARBA" id="ARBA00004645"/>
    </source>
</evidence>
<evidence type="ECO:0000256" key="12">
    <source>
        <dbReference type="ARBA" id="ARBA00023018"/>
    </source>
</evidence>
<keyword evidence="12" id="KW-0770">Synapse</keyword>
<dbReference type="Pfam" id="PF00018">
    <property type="entry name" value="SH3_1"/>
    <property type="match status" value="1"/>
</dbReference>
<dbReference type="InterPro" id="IPR035462">
    <property type="entry name" value="Eps8_SH3"/>
</dbReference>
<evidence type="ECO:0000313" key="21">
    <source>
        <dbReference type="Ensembl" id="ENSACDP00005000011.1"/>
    </source>
</evidence>
<dbReference type="CDD" id="cd09540">
    <property type="entry name" value="SAM_EPS8-like"/>
    <property type="match status" value="1"/>
</dbReference>
<keyword evidence="10" id="KW-0771">Synaptosome</keyword>
<dbReference type="Gene3D" id="2.30.30.40">
    <property type="entry name" value="SH3 Domains"/>
    <property type="match status" value="1"/>
</dbReference>
<evidence type="ECO:0000256" key="17">
    <source>
        <dbReference type="ARBA" id="ARBA00068628"/>
    </source>
</evidence>
<dbReference type="CDD" id="cd11764">
    <property type="entry name" value="SH3_Eps8"/>
    <property type="match status" value="1"/>
</dbReference>
<dbReference type="Gene3D" id="2.30.29.30">
    <property type="entry name" value="Pleckstrin-homology domain (PH domain)/Phosphotyrosine-binding domain (PTB)"/>
    <property type="match status" value="1"/>
</dbReference>
<dbReference type="GO" id="GO:0031982">
    <property type="term" value="C:vesicle"/>
    <property type="evidence" value="ECO:0007669"/>
    <property type="project" value="TreeGrafter"/>
</dbReference>
<dbReference type="CDD" id="cd01210">
    <property type="entry name" value="PTB_EPS8"/>
    <property type="match status" value="1"/>
</dbReference>
<keyword evidence="9" id="KW-0597">Phosphoprotein</keyword>
<evidence type="ECO:0000256" key="6">
    <source>
        <dbReference type="ARBA" id="ARBA00022443"/>
    </source>
</evidence>
<keyword evidence="8" id="KW-0963">Cytoplasm</keyword>
<dbReference type="AlphaFoldDB" id="A0A8B9CZK8"/>
<evidence type="ECO:0000313" key="22">
    <source>
        <dbReference type="Proteomes" id="UP000694521"/>
    </source>
</evidence>
<organism evidence="21 22">
    <name type="scientific">Anser cygnoides</name>
    <name type="common">Swan goose</name>
    <dbReference type="NCBI Taxonomy" id="8845"/>
    <lineage>
        <taxon>Eukaryota</taxon>
        <taxon>Metazoa</taxon>
        <taxon>Chordata</taxon>
        <taxon>Craniata</taxon>
        <taxon>Vertebrata</taxon>
        <taxon>Euteleostomi</taxon>
        <taxon>Archelosauria</taxon>
        <taxon>Archosauria</taxon>
        <taxon>Dinosauria</taxon>
        <taxon>Saurischia</taxon>
        <taxon>Theropoda</taxon>
        <taxon>Coelurosauria</taxon>
        <taxon>Aves</taxon>
        <taxon>Neognathae</taxon>
        <taxon>Galloanserae</taxon>
        <taxon>Anseriformes</taxon>
        <taxon>Anatidae</taxon>
        <taxon>Anserinae</taxon>
        <taxon>Anser</taxon>
    </lineage>
</organism>
<feature type="compositionally biased region" description="Basic residues" evidence="19">
    <location>
        <begin position="299"/>
        <end position="309"/>
    </location>
</feature>
<dbReference type="InterPro" id="IPR013625">
    <property type="entry name" value="PTB"/>
</dbReference>
<comment type="similarity">
    <text evidence="5">Belongs to the EPS8 family.</text>
</comment>
<evidence type="ECO:0000256" key="1">
    <source>
        <dbReference type="ARBA" id="ARBA00004544"/>
    </source>
</evidence>
<keyword evidence="7" id="KW-1003">Cell membrane</keyword>
<feature type="region of interest" description="Disordered" evidence="19">
    <location>
        <begin position="298"/>
        <end position="320"/>
    </location>
</feature>
<evidence type="ECO:0000256" key="16">
    <source>
        <dbReference type="ARBA" id="ARBA00034102"/>
    </source>
</evidence>
<dbReference type="PANTHER" id="PTHR12287:SF21">
    <property type="entry name" value="EPIDERMAL GROWTH FACTOR RECEPTOR KINASE SUBSTRATE 8"/>
    <property type="match status" value="1"/>
</dbReference>
<evidence type="ECO:0000256" key="13">
    <source>
        <dbReference type="ARBA" id="ARBA00023136"/>
    </source>
</evidence>
<dbReference type="Pfam" id="PF18016">
    <property type="entry name" value="SAM_3"/>
    <property type="match status" value="1"/>
</dbReference>
<dbReference type="InterPro" id="IPR055093">
    <property type="entry name" value="EPS8_2nd"/>
</dbReference>
<dbReference type="InterPro" id="IPR039801">
    <property type="entry name" value="EPS8-like"/>
</dbReference>
<dbReference type="Proteomes" id="UP000694521">
    <property type="component" value="Unplaced"/>
</dbReference>
<reference evidence="21" key="1">
    <citation type="submission" date="2025-08" db="UniProtKB">
        <authorList>
            <consortium name="Ensembl"/>
        </authorList>
    </citation>
    <scope>IDENTIFICATION</scope>
</reference>
<keyword evidence="14" id="KW-0009">Actin-binding</keyword>
<dbReference type="InterPro" id="IPR036028">
    <property type="entry name" value="SH3-like_dom_sf"/>
</dbReference>
<dbReference type="InterPro" id="IPR013761">
    <property type="entry name" value="SAM/pointed_sf"/>
</dbReference>
<dbReference type="SUPFAM" id="SSF50044">
    <property type="entry name" value="SH3-domain"/>
    <property type="match status" value="1"/>
</dbReference>
<dbReference type="InterPro" id="IPR001452">
    <property type="entry name" value="SH3_domain"/>
</dbReference>
<dbReference type="SMART" id="SM00462">
    <property type="entry name" value="PTB"/>
    <property type="match status" value="1"/>
</dbReference>
<dbReference type="GO" id="GO:0007266">
    <property type="term" value="P:Rho protein signal transduction"/>
    <property type="evidence" value="ECO:0007669"/>
    <property type="project" value="TreeGrafter"/>
</dbReference>
<dbReference type="PANTHER" id="PTHR12287">
    <property type="entry name" value="EPIDERMAL GROWTH FACTOR RECEPTOR KINASE SUBSTRATE EPS8-RELATED PROTEIN"/>
    <property type="match status" value="1"/>
</dbReference>
<evidence type="ECO:0000256" key="8">
    <source>
        <dbReference type="ARBA" id="ARBA00022490"/>
    </source>
</evidence>
<dbReference type="GO" id="GO:1900029">
    <property type="term" value="P:positive regulation of ruffle assembly"/>
    <property type="evidence" value="ECO:0007669"/>
    <property type="project" value="TreeGrafter"/>
</dbReference>
<dbReference type="FunFam" id="2.30.29.30:FF:000174">
    <property type="entry name" value="epidermal growth factor receptor kinase substrate 8"/>
    <property type="match status" value="1"/>
</dbReference>
<dbReference type="GO" id="GO:0098978">
    <property type="term" value="C:glutamatergic synapse"/>
    <property type="evidence" value="ECO:0007669"/>
    <property type="project" value="UniProtKB-ARBA"/>
</dbReference>
<dbReference type="GO" id="GO:0014069">
    <property type="term" value="C:postsynaptic density"/>
    <property type="evidence" value="ECO:0007669"/>
    <property type="project" value="UniProtKB-ARBA"/>
</dbReference>
<evidence type="ECO:0000256" key="19">
    <source>
        <dbReference type="SAM" id="MobiDB-lite"/>
    </source>
</evidence>
<feature type="region of interest" description="Disordered" evidence="19">
    <location>
        <begin position="577"/>
        <end position="662"/>
    </location>
</feature>
<evidence type="ECO:0000256" key="10">
    <source>
        <dbReference type="ARBA" id="ARBA00022599"/>
    </source>
</evidence>
<feature type="region of interest" description="Disordered" evidence="19">
    <location>
        <begin position="1"/>
        <end position="39"/>
    </location>
</feature>
<feature type="compositionally biased region" description="Pro residues" evidence="19">
    <location>
        <begin position="587"/>
        <end position="622"/>
    </location>
</feature>
<dbReference type="FunFam" id="1.10.150.50:FF:000023">
    <property type="entry name" value="Epidermal growth factor receptor kinase substrate 8"/>
    <property type="match status" value="1"/>
</dbReference>
<dbReference type="GO" id="GO:0032587">
    <property type="term" value="C:ruffle membrane"/>
    <property type="evidence" value="ECO:0007669"/>
    <property type="project" value="UniProtKB-SubCell"/>
</dbReference>
<dbReference type="SMART" id="SM00326">
    <property type="entry name" value="SH3"/>
    <property type="match status" value="1"/>
</dbReference>
<keyword evidence="22" id="KW-1185">Reference proteome</keyword>
<protein>
    <recommendedName>
        <fullName evidence="17">Epidermal growth factor receptor kinase substrate 8</fullName>
    </recommendedName>
</protein>
<sequence>MNGHISNTPPGGYGSYSPQINGYGSPTFGQAEREQNSRTSAKALYEQRKNYARDSASSISETSQYHVEHLTTFVLDRKEAMITVDDGIRKLKLLDAKGKVWTQDMILQVDDKAVSLVDLESKNELENFPLSTIQHCQAVMNACNYNSILALVCKEPTQNKPDLHLFQCDEIKASFIHEDIESAISDSKSGKQKKRLETLRMISNADSTIPPPPRAPAPVPPGTITQVDVRSRVAAWSAWATEQGEFEKHRQYHDHEETAEMIAARIDRDVQILNHILDDIEYFVTKLQKAAEAFAELSKRKKTKKSKKKGPGEGVLTLRSKPPPPDEFVDCFQKFKHGFNLLAKLKFHIQNPSAAELVHFLFTPLHMVVQTTGGPELASTVLSPLLTKDTIDFLQYTVTSEEGQLWMSLGDTWTKARADWPKDQFIPPYVPRFRNGWEPPLLNFMGAPNEQELNHLAESVANFAEQQRKQEIKRLSTEPPSVPDYPPSDGNYEAHNKTQSKKYAKCKYEFMARNNSELSVMKEEIVEILDDRKQWWKVRNKSGNAGFVPNNILDPLRNYEGGLGLPEPVYTRTIQKQRTDYAAKQPDPVPTTPSPPPTPAPVPAAVPLPPSTPAPIPVPVPKAPATISRQSSTSSDSGGSVARDSQRNKQVPVDRRKSQMEEVQDELVHRLTIGRSAAQRKFHVPRPNIPVVNITYDSSPDDVKAWLQSKGFNPVTVNSLGVLTGAQLFSLNKDELKTVCPEGSRVYSQITVQKSALEANSGSSELQEIMRRRQEKISAAASDSDLMFWKIGFLEAKVGEKKTSFSANIIFEDAMIFFTKIFCYFTWFCDFIYNICIIYDI</sequence>
<feature type="domain" description="SH3" evidence="20">
    <location>
        <begin position="499"/>
        <end position="558"/>
    </location>
</feature>
<evidence type="ECO:0000256" key="7">
    <source>
        <dbReference type="ARBA" id="ARBA00022475"/>
    </source>
</evidence>
<evidence type="ECO:0000256" key="5">
    <source>
        <dbReference type="ARBA" id="ARBA00006197"/>
    </source>
</evidence>